<organism evidence="2 3">
    <name type="scientific">Leersia perrieri</name>
    <dbReference type="NCBI Taxonomy" id="77586"/>
    <lineage>
        <taxon>Eukaryota</taxon>
        <taxon>Viridiplantae</taxon>
        <taxon>Streptophyta</taxon>
        <taxon>Embryophyta</taxon>
        <taxon>Tracheophyta</taxon>
        <taxon>Spermatophyta</taxon>
        <taxon>Magnoliopsida</taxon>
        <taxon>Liliopsida</taxon>
        <taxon>Poales</taxon>
        <taxon>Poaceae</taxon>
        <taxon>BOP clade</taxon>
        <taxon>Oryzoideae</taxon>
        <taxon>Oryzeae</taxon>
        <taxon>Oryzinae</taxon>
        <taxon>Leersia</taxon>
    </lineage>
</organism>
<keyword evidence="3" id="KW-1185">Reference proteome</keyword>
<dbReference type="EnsemblPlants" id="LPERR07G09260.1">
    <property type="protein sequence ID" value="LPERR07G09260.1"/>
    <property type="gene ID" value="LPERR07G09260"/>
</dbReference>
<dbReference type="Proteomes" id="UP000032180">
    <property type="component" value="Chromosome 7"/>
</dbReference>
<keyword evidence="1" id="KW-0472">Membrane</keyword>
<dbReference type="HOGENOM" id="CLU_1374016_0_0_1"/>
<feature type="transmembrane region" description="Helical" evidence="1">
    <location>
        <begin position="63"/>
        <end position="80"/>
    </location>
</feature>
<reference evidence="2" key="3">
    <citation type="submission" date="2015-04" db="UniProtKB">
        <authorList>
            <consortium name="EnsemblPlants"/>
        </authorList>
    </citation>
    <scope>IDENTIFICATION</scope>
</reference>
<reference evidence="2 3" key="1">
    <citation type="submission" date="2012-08" db="EMBL/GenBank/DDBJ databases">
        <title>Oryza genome evolution.</title>
        <authorList>
            <person name="Wing R.A."/>
        </authorList>
    </citation>
    <scope>NUCLEOTIDE SEQUENCE</scope>
</reference>
<evidence type="ECO:0000313" key="3">
    <source>
        <dbReference type="Proteomes" id="UP000032180"/>
    </source>
</evidence>
<reference evidence="3" key="2">
    <citation type="submission" date="2013-12" db="EMBL/GenBank/DDBJ databases">
        <authorList>
            <person name="Yu Y."/>
            <person name="Lee S."/>
            <person name="de Baynast K."/>
            <person name="Wissotski M."/>
            <person name="Liu L."/>
            <person name="Talag J."/>
            <person name="Goicoechea J."/>
            <person name="Angelova A."/>
            <person name="Jetty R."/>
            <person name="Kudrna D."/>
            <person name="Golser W."/>
            <person name="Rivera L."/>
            <person name="Zhang J."/>
            <person name="Wing R."/>
        </authorList>
    </citation>
    <scope>NUCLEOTIDE SEQUENCE</scope>
</reference>
<protein>
    <submittedName>
        <fullName evidence="2">Uncharacterized protein</fullName>
    </submittedName>
</protein>
<evidence type="ECO:0000313" key="2">
    <source>
        <dbReference type="EnsemblPlants" id="LPERR07G09260.1"/>
    </source>
</evidence>
<dbReference type="Gramene" id="LPERR07G09260.1">
    <property type="protein sequence ID" value="LPERR07G09260.1"/>
    <property type="gene ID" value="LPERR07G09260"/>
</dbReference>
<accession>A0A0D9WXT9</accession>
<proteinExistence type="predicted"/>
<sequence length="199" mass="21211">MLSSTRSPQPQCTRRYICIGMSVTRVAVSSADFFITGSADATIEFMDDDGAAPQGGPQAAGHIWWGWLLLLAAACALVYGRKNTGAIGQGTSAPEVPIEDPSLWTIIAAQFKDKTARRTVCEGQGYGTLKLGIGDGEGDEKTPATAWSALHGCATELHDEVEDIVKELESVASWCSYKLDCCREAAGTGAVQLCTSRRY</sequence>
<evidence type="ECO:0000256" key="1">
    <source>
        <dbReference type="SAM" id="Phobius"/>
    </source>
</evidence>
<keyword evidence="1" id="KW-1133">Transmembrane helix</keyword>
<name>A0A0D9WXT9_9ORYZ</name>
<dbReference type="AlphaFoldDB" id="A0A0D9WXT9"/>
<keyword evidence="1" id="KW-0812">Transmembrane</keyword>